<sequence length="266" mass="31077">MTNEEEEQTYEEAEQNEKEDLLEENNNKKRRGRPPKNRQKFEEAGSIEKFVVQGNSSYKDAFTPSATLQRSPRPRKTATTVQGSRSRSLENLIENDVNPHTQAKKDIHTHNGMEDPTRTESVAAVGKAGIIDEGYRVRKESYSTDQNDNIERHTPSDQLILSRIEKLEARLQDMRIDRELDKLEIQRWKDQSSKSDTDRQNEKNEYNNIIAGLEKRIQTMEEIVRRERVWRTETENKLEDPCSEAQHSVFEFFGQYKWTSQSSGQL</sequence>
<name>A0ACC2P908_9HYME</name>
<gene>
    <name evidence="1" type="ORF">QAD02_015881</name>
</gene>
<evidence type="ECO:0000313" key="2">
    <source>
        <dbReference type="Proteomes" id="UP001239111"/>
    </source>
</evidence>
<protein>
    <submittedName>
        <fullName evidence="1">Uncharacterized protein</fullName>
    </submittedName>
</protein>
<organism evidence="1 2">
    <name type="scientific">Eretmocerus hayati</name>
    <dbReference type="NCBI Taxonomy" id="131215"/>
    <lineage>
        <taxon>Eukaryota</taxon>
        <taxon>Metazoa</taxon>
        <taxon>Ecdysozoa</taxon>
        <taxon>Arthropoda</taxon>
        <taxon>Hexapoda</taxon>
        <taxon>Insecta</taxon>
        <taxon>Pterygota</taxon>
        <taxon>Neoptera</taxon>
        <taxon>Endopterygota</taxon>
        <taxon>Hymenoptera</taxon>
        <taxon>Apocrita</taxon>
        <taxon>Proctotrupomorpha</taxon>
        <taxon>Chalcidoidea</taxon>
        <taxon>Aphelinidae</taxon>
        <taxon>Aphelininae</taxon>
        <taxon>Eretmocerus</taxon>
    </lineage>
</organism>
<evidence type="ECO:0000313" key="1">
    <source>
        <dbReference type="EMBL" id="KAJ8680094.1"/>
    </source>
</evidence>
<reference evidence="1" key="1">
    <citation type="submission" date="2023-04" db="EMBL/GenBank/DDBJ databases">
        <title>A chromosome-level genome assembly of the parasitoid wasp Eretmocerus hayati.</title>
        <authorList>
            <person name="Zhong Y."/>
            <person name="Liu S."/>
            <person name="Liu Y."/>
        </authorList>
    </citation>
    <scope>NUCLEOTIDE SEQUENCE</scope>
    <source>
        <strain evidence="1">ZJU_SS_LIU_2023</strain>
    </source>
</reference>
<keyword evidence="2" id="KW-1185">Reference proteome</keyword>
<proteinExistence type="predicted"/>
<dbReference type="EMBL" id="CM056742">
    <property type="protein sequence ID" value="KAJ8680094.1"/>
    <property type="molecule type" value="Genomic_DNA"/>
</dbReference>
<dbReference type="Proteomes" id="UP001239111">
    <property type="component" value="Chromosome 2"/>
</dbReference>
<accession>A0ACC2P908</accession>
<comment type="caution">
    <text evidence="1">The sequence shown here is derived from an EMBL/GenBank/DDBJ whole genome shotgun (WGS) entry which is preliminary data.</text>
</comment>